<name>A0ABT6DJY8_9BACT</name>
<feature type="signal peptide" evidence="1">
    <location>
        <begin position="1"/>
        <end position="29"/>
    </location>
</feature>
<comment type="caution">
    <text evidence="2">The sequence shown here is derived from an EMBL/GenBank/DDBJ whole genome shotgun (WGS) entry which is preliminary data.</text>
</comment>
<proteinExistence type="predicted"/>
<feature type="chain" id="PRO_5045682987" evidence="1">
    <location>
        <begin position="30"/>
        <end position="234"/>
    </location>
</feature>
<keyword evidence="3" id="KW-1185">Reference proteome</keyword>
<dbReference type="Proteomes" id="UP001152321">
    <property type="component" value="Unassembled WGS sequence"/>
</dbReference>
<keyword evidence="1" id="KW-0732">Signal</keyword>
<evidence type="ECO:0000313" key="3">
    <source>
        <dbReference type="Proteomes" id="UP001152321"/>
    </source>
</evidence>
<evidence type="ECO:0000313" key="2">
    <source>
        <dbReference type="EMBL" id="MDG0816166.1"/>
    </source>
</evidence>
<accession>A0ABT6DJY8</accession>
<dbReference type="RefSeq" id="WP_277577643.1">
    <property type="nucleotide sequence ID" value="NZ_JANRMI010000002.1"/>
</dbReference>
<dbReference type="EMBL" id="JANRMI010000002">
    <property type="protein sequence ID" value="MDG0816166.1"/>
    <property type="molecule type" value="Genomic_DNA"/>
</dbReference>
<reference evidence="2" key="1">
    <citation type="submission" date="2022-08" db="EMBL/GenBank/DDBJ databases">
        <title>Novel Bdellovibrio Species Isolated from Svalbard: Designation Bdellovibrio svalbardensis.</title>
        <authorList>
            <person name="Mitchell R.J."/>
            <person name="Choi S.Y."/>
        </authorList>
    </citation>
    <scope>NUCLEOTIDE SEQUENCE</scope>
    <source>
        <strain evidence="2">PAP01</strain>
    </source>
</reference>
<sequence>MTLNKLNLMKTLTGSLLGIMCWGAAFAHASVPSGKTTVVYFGTQNKDDFEKKIKPVFDSQSCKNCELVNYTPYTKEGTVDMPGLRERVESLPDTTSFVFFDFNMKVNDQNKDLVELLNKKAQKGLVIVGSAGAPKANEASSSLSRTVLGQVQNALIIGELGERDRLAPSAFYGPEMLTALRPPKDKIGQGYSPLIFAANLAEHWSKHNSQEWTEHFKNKKSKSRKLWLDLNDMF</sequence>
<evidence type="ECO:0000256" key="1">
    <source>
        <dbReference type="SAM" id="SignalP"/>
    </source>
</evidence>
<protein>
    <submittedName>
        <fullName evidence="2">Uncharacterized protein</fullName>
    </submittedName>
</protein>
<gene>
    <name evidence="2" type="ORF">NWE73_07310</name>
</gene>
<organism evidence="2 3">
    <name type="scientific">Bdellovibrio svalbardensis</name>
    <dbReference type="NCBI Taxonomy" id="2972972"/>
    <lineage>
        <taxon>Bacteria</taxon>
        <taxon>Pseudomonadati</taxon>
        <taxon>Bdellovibrionota</taxon>
        <taxon>Bdellovibrionia</taxon>
        <taxon>Bdellovibrionales</taxon>
        <taxon>Pseudobdellovibrionaceae</taxon>
        <taxon>Bdellovibrio</taxon>
    </lineage>
</organism>